<dbReference type="Pfam" id="PF26013">
    <property type="entry name" value="DUF8004"/>
    <property type="match status" value="1"/>
</dbReference>
<dbReference type="Proteomes" id="UP001324427">
    <property type="component" value="Unassembled WGS sequence"/>
</dbReference>
<proteinExistence type="predicted"/>
<feature type="region of interest" description="Disordered" evidence="1">
    <location>
        <begin position="260"/>
        <end position="289"/>
    </location>
</feature>
<dbReference type="PANTHER" id="PTHR39601:SF2">
    <property type="entry name" value="CHORIOGENIN HMINOR"/>
    <property type="match status" value="1"/>
</dbReference>
<protein>
    <recommendedName>
        <fullName evidence="2">DUF8004 domain-containing protein</fullName>
    </recommendedName>
</protein>
<accession>A0AAV9JJP8</accession>
<feature type="region of interest" description="Disordered" evidence="1">
    <location>
        <begin position="836"/>
        <end position="864"/>
    </location>
</feature>
<keyword evidence="4" id="KW-1185">Reference proteome</keyword>
<feature type="region of interest" description="Disordered" evidence="1">
    <location>
        <begin position="1"/>
        <end position="172"/>
    </location>
</feature>
<reference evidence="3 4" key="1">
    <citation type="submission" date="2021-11" db="EMBL/GenBank/DDBJ databases">
        <title>Black yeast isolated from Biological Soil Crust.</title>
        <authorList>
            <person name="Kurbessoian T."/>
        </authorList>
    </citation>
    <scope>NUCLEOTIDE SEQUENCE [LARGE SCALE GENOMIC DNA]</scope>
    <source>
        <strain evidence="3 4">CCFEE 5522</strain>
    </source>
</reference>
<dbReference type="AlphaFoldDB" id="A0AAV9JJP8"/>
<sequence length="934" mass="102398">MARRLSSLFHLEDTDKALPAMPPDSPSASPHSRHASRSRSPAPTRLRKPAPAASHSQARAASGQYLAPSDEREPTLPALQDLHHGAPSPLLPPPPIAGRTDSRSSSLDRSSRPGTPNNYSRPSTPTLQLPGQAPMRLSPSSGSSAEKHKKKSSWFGKTKKEDEPQGPAVWISGHPQKQAYDTDALFNAQPLQELWDDVDGNCYIYLFPQSSGKGASFRVDSTVFASSPVLTRLAFGDVYSQDPNADRRQMPLDARTQALSLSDRSTPPTTPPIHTSSISSHDSRGRHSNFSDSAQEAHLYLPIKLGADAPTAPATAALKTKTDAPDPVTQDLQALIDIRNLFAFLCGQSLIATERKGSLFQIFMSIAGILKTYEFSNLDGSTYGEVPSSSFDTYVDELGLADVRASREKTIEGVVLGERMRSIMLYNEAFTHAVGKLDDLVSMKSPKFNLIMPITQNRLARAAMDLEKRTASIRLILHDFDFPSLFNGIMNSKMSVERKEGVRFDEWKDAFFGTRKWAMSSYHTRYGHWPPKASSKKNDLETSGLNRMVLRDLYHDMTSMYDLLVNRSNLTTRTVDGEDLEQAAREEPTTRALRSVLSEYDRSSPPVKPPVPFDLPIFPDLRTTRPEFGTGDTKKDAKAMGKKLKDDEIAQILRASWNDDAIVTPFVDAFREMEKKAAHGCTISELVDLRVGQWIFMYVVLQALPMLACDAQGIKWTQGVEYFLCEPPRSGVPWANPNVAGGQGAVQQRTWFSVGEGGGVVSLPSDIIEHGVEGIYHRSHCWVMAEKWSAANPILNSALQEQVAINAEQLGAHGDGFMSPPTPTLEYPPAQQQQFWQQQGPALSRPQTPSGLLRPGSRASSPAGWTIKRHSSLGMGLEALPLPVGVTPDGRAPSPGPDGRPMSRGEHAVDASKTFDAILADLQGQKGGKRGRKK</sequence>
<evidence type="ECO:0000256" key="1">
    <source>
        <dbReference type="SAM" id="MobiDB-lite"/>
    </source>
</evidence>
<organism evidence="3 4">
    <name type="scientific">Oleoguttula mirabilis</name>
    <dbReference type="NCBI Taxonomy" id="1507867"/>
    <lineage>
        <taxon>Eukaryota</taxon>
        <taxon>Fungi</taxon>
        <taxon>Dikarya</taxon>
        <taxon>Ascomycota</taxon>
        <taxon>Pezizomycotina</taxon>
        <taxon>Dothideomycetes</taxon>
        <taxon>Dothideomycetidae</taxon>
        <taxon>Mycosphaerellales</taxon>
        <taxon>Teratosphaeriaceae</taxon>
        <taxon>Oleoguttula</taxon>
    </lineage>
</organism>
<evidence type="ECO:0000259" key="2">
    <source>
        <dbReference type="Pfam" id="PF26013"/>
    </source>
</evidence>
<feature type="region of interest" description="Disordered" evidence="1">
    <location>
        <begin position="885"/>
        <end position="915"/>
    </location>
</feature>
<dbReference type="EMBL" id="JAVFHQ010000020">
    <property type="protein sequence ID" value="KAK4545224.1"/>
    <property type="molecule type" value="Genomic_DNA"/>
</dbReference>
<feature type="compositionally biased region" description="Basic and acidic residues" evidence="1">
    <location>
        <begin position="901"/>
        <end position="910"/>
    </location>
</feature>
<dbReference type="InterPro" id="IPR058317">
    <property type="entry name" value="DUF8004"/>
</dbReference>
<name>A0AAV9JJP8_9PEZI</name>
<evidence type="ECO:0000313" key="3">
    <source>
        <dbReference type="EMBL" id="KAK4545224.1"/>
    </source>
</evidence>
<gene>
    <name evidence="3" type="ORF">LTR36_003403</name>
</gene>
<comment type="caution">
    <text evidence="3">The sequence shown here is derived from an EMBL/GenBank/DDBJ whole genome shotgun (WGS) entry which is preliminary data.</text>
</comment>
<feature type="domain" description="DUF8004" evidence="2">
    <location>
        <begin position="389"/>
        <end position="482"/>
    </location>
</feature>
<evidence type="ECO:0000313" key="4">
    <source>
        <dbReference type="Proteomes" id="UP001324427"/>
    </source>
</evidence>
<feature type="compositionally biased region" description="Polar residues" evidence="1">
    <location>
        <begin position="113"/>
        <end position="129"/>
    </location>
</feature>
<feature type="compositionally biased region" description="Low complexity" evidence="1">
    <location>
        <begin position="38"/>
        <end position="62"/>
    </location>
</feature>
<dbReference type="PANTHER" id="PTHR39601">
    <property type="entry name" value="CHORIOGENIN HMINOR"/>
    <property type="match status" value="1"/>
</dbReference>